<sequence length="293" mass="32875">MAVISRAELAAFLRSRRDRLRPEDVGLPRGARRRVAGLRREEVAVLAHVGTTWYAWLEQGRDVHPSEEVLAAIADALLLRPEERAHLFRLAGYSARAASPGVGAMDVRLRETLDALSPLPAMVADALGYWHSFNAGYRYLIADAHALVGSAADANCTVQSLRNPAWRRALADDPHYWRLHVAKLRTAFAEVPDDPRWPAFLERLREWEEFAQAWDSGEVMREATTRKVFDNPYVGRLELYAVGLAVMEDRQLTLTVFQPADAVTRSRLEHLDELIRSGAIDALAARAPRLRAV</sequence>
<comment type="caution">
    <text evidence="2">The sequence shown here is derived from an EMBL/GenBank/DDBJ whole genome shotgun (WGS) entry which is preliminary data.</text>
</comment>
<evidence type="ECO:0000313" key="2">
    <source>
        <dbReference type="EMBL" id="MYM19208.1"/>
    </source>
</evidence>
<dbReference type="SMART" id="SM00530">
    <property type="entry name" value="HTH_XRE"/>
    <property type="match status" value="1"/>
</dbReference>
<dbReference type="SUPFAM" id="SSF47413">
    <property type="entry name" value="lambda repressor-like DNA-binding domains"/>
    <property type="match status" value="1"/>
</dbReference>
<dbReference type="GO" id="GO:0003677">
    <property type="term" value="F:DNA binding"/>
    <property type="evidence" value="ECO:0007669"/>
    <property type="project" value="InterPro"/>
</dbReference>
<dbReference type="Pfam" id="PF17765">
    <property type="entry name" value="MLTR_LBD"/>
    <property type="match status" value="1"/>
</dbReference>
<dbReference type="AlphaFoldDB" id="A0A6N9H576"/>
<gene>
    <name evidence="2" type="ORF">GSY69_04290</name>
</gene>
<dbReference type="Gene3D" id="3.30.450.180">
    <property type="match status" value="1"/>
</dbReference>
<protein>
    <submittedName>
        <fullName evidence="2">Helix-turn-helix domain-containing protein</fullName>
    </submittedName>
</protein>
<reference evidence="2 3" key="1">
    <citation type="submission" date="2020-01" db="EMBL/GenBank/DDBJ databases">
        <authorList>
            <person name="Deng T."/>
        </authorList>
    </citation>
    <scope>NUCLEOTIDE SEQUENCE [LARGE SCALE GENOMIC DNA]</scope>
    <source>
        <strain evidence="2 3">5221</strain>
    </source>
</reference>
<dbReference type="EMBL" id="WWEQ01000012">
    <property type="protein sequence ID" value="MYM19208.1"/>
    <property type="molecule type" value="Genomic_DNA"/>
</dbReference>
<keyword evidence="3" id="KW-1185">Reference proteome</keyword>
<name>A0A6N9H576_9MICO</name>
<evidence type="ECO:0000259" key="1">
    <source>
        <dbReference type="SMART" id="SM00530"/>
    </source>
</evidence>
<dbReference type="InterPro" id="IPR010982">
    <property type="entry name" value="Lambda_DNA-bd_dom_sf"/>
</dbReference>
<evidence type="ECO:0000313" key="3">
    <source>
        <dbReference type="Proteomes" id="UP000469215"/>
    </source>
</evidence>
<dbReference type="RefSeq" id="WP_160952645.1">
    <property type="nucleotide sequence ID" value="NZ_WWEQ01000012.1"/>
</dbReference>
<dbReference type="PANTHER" id="PTHR35010:SF2">
    <property type="entry name" value="BLL4672 PROTEIN"/>
    <property type="match status" value="1"/>
</dbReference>
<dbReference type="Pfam" id="PF13560">
    <property type="entry name" value="HTH_31"/>
    <property type="match status" value="1"/>
</dbReference>
<accession>A0A6N9H576</accession>
<feature type="domain" description="HTH cro/C1-type" evidence="1">
    <location>
        <begin position="12"/>
        <end position="84"/>
    </location>
</feature>
<dbReference type="Proteomes" id="UP000469215">
    <property type="component" value="Unassembled WGS sequence"/>
</dbReference>
<dbReference type="InterPro" id="IPR001387">
    <property type="entry name" value="Cro/C1-type_HTH"/>
</dbReference>
<dbReference type="InterPro" id="IPR041413">
    <property type="entry name" value="MLTR_LBD"/>
</dbReference>
<dbReference type="Gene3D" id="1.10.260.40">
    <property type="entry name" value="lambda repressor-like DNA-binding domains"/>
    <property type="match status" value="1"/>
</dbReference>
<dbReference type="PANTHER" id="PTHR35010">
    <property type="entry name" value="BLL4672 PROTEIN-RELATED"/>
    <property type="match status" value="1"/>
</dbReference>
<organism evidence="2 3">
    <name type="scientific">Brevibacterium rongguiense</name>
    <dbReference type="NCBI Taxonomy" id="2695267"/>
    <lineage>
        <taxon>Bacteria</taxon>
        <taxon>Bacillati</taxon>
        <taxon>Actinomycetota</taxon>
        <taxon>Actinomycetes</taxon>
        <taxon>Micrococcales</taxon>
        <taxon>Brevibacteriaceae</taxon>
        <taxon>Brevibacterium</taxon>
    </lineage>
</organism>
<proteinExistence type="predicted"/>